<dbReference type="Proteomes" id="UP000463224">
    <property type="component" value="Unassembled WGS sequence"/>
</dbReference>
<name>A0A844QE31_9HYPH</name>
<organism evidence="2 3">
    <name type="scientific">Nitratireductor arenosus</name>
    <dbReference type="NCBI Taxonomy" id="2682096"/>
    <lineage>
        <taxon>Bacteria</taxon>
        <taxon>Pseudomonadati</taxon>
        <taxon>Pseudomonadota</taxon>
        <taxon>Alphaproteobacteria</taxon>
        <taxon>Hyphomicrobiales</taxon>
        <taxon>Phyllobacteriaceae</taxon>
        <taxon>Nitratireductor</taxon>
    </lineage>
</organism>
<protein>
    <submittedName>
        <fullName evidence="2">Uncharacterized protein</fullName>
    </submittedName>
</protein>
<evidence type="ECO:0000313" key="3">
    <source>
        <dbReference type="Proteomes" id="UP000463224"/>
    </source>
</evidence>
<feature type="transmembrane region" description="Helical" evidence="1">
    <location>
        <begin position="12"/>
        <end position="33"/>
    </location>
</feature>
<comment type="caution">
    <text evidence="2">The sequence shown here is derived from an EMBL/GenBank/DDBJ whole genome shotgun (WGS) entry which is preliminary data.</text>
</comment>
<reference evidence="2 3" key="1">
    <citation type="submission" date="2019-12" db="EMBL/GenBank/DDBJ databases">
        <title>Nitratireductor arenosus sp. nov., Isolated from sea sand, Jeju island, South Korea.</title>
        <authorList>
            <person name="Kim W."/>
        </authorList>
    </citation>
    <scope>NUCLEOTIDE SEQUENCE [LARGE SCALE GENOMIC DNA]</scope>
    <source>
        <strain evidence="2 3">CAU 1489</strain>
    </source>
</reference>
<keyword evidence="1" id="KW-0812">Transmembrane</keyword>
<dbReference type="EMBL" id="WPHG01000002">
    <property type="protein sequence ID" value="MVA97552.1"/>
    <property type="molecule type" value="Genomic_DNA"/>
</dbReference>
<sequence>MRTRTYMAGMIGLMVNAVLFGVGVVTVLSVPALSAWATYLLPAVVVVSLALTPFIAWRIAPLLRARRGERSKDVVGTR</sequence>
<evidence type="ECO:0000256" key="1">
    <source>
        <dbReference type="SAM" id="Phobius"/>
    </source>
</evidence>
<keyword evidence="1" id="KW-0472">Membrane</keyword>
<keyword evidence="3" id="KW-1185">Reference proteome</keyword>
<keyword evidence="1" id="KW-1133">Transmembrane helix</keyword>
<evidence type="ECO:0000313" key="2">
    <source>
        <dbReference type="EMBL" id="MVA97552.1"/>
    </source>
</evidence>
<dbReference type="RefSeq" id="WP_156712499.1">
    <property type="nucleotide sequence ID" value="NZ_WPHG01000002.1"/>
</dbReference>
<dbReference type="AlphaFoldDB" id="A0A844QE31"/>
<feature type="transmembrane region" description="Helical" evidence="1">
    <location>
        <begin position="39"/>
        <end position="60"/>
    </location>
</feature>
<proteinExistence type="predicted"/>
<accession>A0A844QE31</accession>
<gene>
    <name evidence="2" type="ORF">GN330_09875</name>
</gene>